<dbReference type="PRINTS" id="PR00081">
    <property type="entry name" value="GDHRDH"/>
</dbReference>
<evidence type="ECO:0000259" key="3">
    <source>
        <dbReference type="SMART" id="SM00822"/>
    </source>
</evidence>
<dbReference type="Gene3D" id="3.40.50.720">
    <property type="entry name" value="NAD(P)-binding Rossmann-like Domain"/>
    <property type="match status" value="1"/>
</dbReference>
<dbReference type="PRINTS" id="PR00080">
    <property type="entry name" value="SDRFAMILY"/>
</dbReference>
<reference evidence="5" key="1">
    <citation type="journal article" date="2019" name="Int. J. Syst. Evol. Microbiol.">
        <title>The Global Catalogue of Microorganisms (GCM) 10K type strain sequencing project: providing services to taxonomists for standard genome sequencing and annotation.</title>
        <authorList>
            <consortium name="The Broad Institute Genomics Platform"/>
            <consortium name="The Broad Institute Genome Sequencing Center for Infectious Disease"/>
            <person name="Wu L."/>
            <person name="Ma J."/>
        </authorList>
    </citation>
    <scope>NUCLEOTIDE SEQUENCE [LARGE SCALE GENOMIC DNA]</scope>
    <source>
        <strain evidence="5">JCM 4733</strain>
    </source>
</reference>
<dbReference type="InterPro" id="IPR057326">
    <property type="entry name" value="KR_dom"/>
</dbReference>
<dbReference type="RefSeq" id="WP_189883334.1">
    <property type="nucleotide sequence ID" value="NZ_BMVN01000003.1"/>
</dbReference>
<dbReference type="PANTHER" id="PTHR24321:SF11">
    <property type="entry name" value="BLR0893 PROTEIN"/>
    <property type="match status" value="1"/>
</dbReference>
<dbReference type="Pfam" id="PF13561">
    <property type="entry name" value="adh_short_C2"/>
    <property type="match status" value="1"/>
</dbReference>
<evidence type="ECO:0000256" key="2">
    <source>
        <dbReference type="ARBA" id="ARBA00023002"/>
    </source>
</evidence>
<proteinExistence type="inferred from homology"/>
<feature type="domain" description="Ketoreductase" evidence="3">
    <location>
        <begin position="5"/>
        <end position="185"/>
    </location>
</feature>
<sequence length="250" mass="25892">MFTGKTVMITGASSGIGAATARHLAAQGAAVVLMARREEKLEKLAAEIGAEGGRALPCPGDVTSAQDVRRVVDTAVASFGSLDAAFNNAGWGTAGVRLHELTDDVYDQIMDVNVRGGWNCMRYQIPAMLAHQGGTILNTSSTAGQFATGAAAPYVAAKHALIGLTRAAAAEYGDQGIRINALVVGTTRTELMEAVIERHPEVETAGVSRAIQRRMADPLEIARAAAWLLSDQSSFVTGAAVPVDGGCSAV</sequence>
<evidence type="ECO:0000313" key="4">
    <source>
        <dbReference type="EMBL" id="GHA07970.1"/>
    </source>
</evidence>
<dbReference type="InterPro" id="IPR002347">
    <property type="entry name" value="SDR_fam"/>
</dbReference>
<dbReference type="SUPFAM" id="SSF51735">
    <property type="entry name" value="NAD(P)-binding Rossmann-fold domains"/>
    <property type="match status" value="1"/>
</dbReference>
<gene>
    <name evidence="4" type="primary">fabG</name>
    <name evidence="4" type="ORF">GCM10010345_10360</name>
</gene>
<dbReference type="SMART" id="SM00822">
    <property type="entry name" value="PKS_KR"/>
    <property type="match status" value="1"/>
</dbReference>
<keyword evidence="2" id="KW-0560">Oxidoreductase</keyword>
<keyword evidence="5" id="KW-1185">Reference proteome</keyword>
<organism evidence="4 5">
    <name type="scientific">Streptomyces canarius</name>
    <dbReference type="NCBI Taxonomy" id="285453"/>
    <lineage>
        <taxon>Bacteria</taxon>
        <taxon>Bacillati</taxon>
        <taxon>Actinomycetota</taxon>
        <taxon>Actinomycetes</taxon>
        <taxon>Kitasatosporales</taxon>
        <taxon>Streptomycetaceae</taxon>
        <taxon>Streptomyces</taxon>
    </lineage>
</organism>
<comment type="similarity">
    <text evidence="1">Belongs to the short-chain dehydrogenases/reductases (SDR) family.</text>
</comment>
<protein>
    <submittedName>
        <fullName evidence="4">Short-chain dehydrogenase</fullName>
    </submittedName>
</protein>
<comment type="caution">
    <text evidence="4">The sequence shown here is derived from an EMBL/GenBank/DDBJ whole genome shotgun (WGS) entry which is preliminary data.</text>
</comment>
<dbReference type="InterPro" id="IPR036291">
    <property type="entry name" value="NAD(P)-bd_dom_sf"/>
</dbReference>
<evidence type="ECO:0000313" key="5">
    <source>
        <dbReference type="Proteomes" id="UP000653644"/>
    </source>
</evidence>
<dbReference type="Proteomes" id="UP000653644">
    <property type="component" value="Unassembled WGS sequence"/>
</dbReference>
<name>A0ABQ3CFA3_9ACTN</name>
<evidence type="ECO:0000256" key="1">
    <source>
        <dbReference type="ARBA" id="ARBA00006484"/>
    </source>
</evidence>
<dbReference type="NCBIfam" id="NF005559">
    <property type="entry name" value="PRK07231.1"/>
    <property type="match status" value="1"/>
</dbReference>
<dbReference type="InterPro" id="IPR020904">
    <property type="entry name" value="Sc_DH/Rdtase_CS"/>
</dbReference>
<dbReference type="PROSITE" id="PS00061">
    <property type="entry name" value="ADH_SHORT"/>
    <property type="match status" value="1"/>
</dbReference>
<accession>A0ABQ3CFA3</accession>
<dbReference type="PANTHER" id="PTHR24321">
    <property type="entry name" value="DEHYDROGENASES, SHORT CHAIN"/>
    <property type="match status" value="1"/>
</dbReference>
<dbReference type="EMBL" id="BMVN01000003">
    <property type="protein sequence ID" value="GHA07970.1"/>
    <property type="molecule type" value="Genomic_DNA"/>
</dbReference>
<dbReference type="CDD" id="cd05233">
    <property type="entry name" value="SDR_c"/>
    <property type="match status" value="1"/>
</dbReference>